<reference evidence="3" key="1">
    <citation type="submission" date="2016-10" db="EMBL/GenBank/DDBJ databases">
        <authorList>
            <person name="Varghese N."/>
            <person name="Submissions S."/>
        </authorList>
    </citation>
    <scope>NUCLEOTIDE SEQUENCE [LARGE SCALE GENOMIC DNA]</scope>
    <source>
        <strain evidence="3">CGMCC 4.5579</strain>
    </source>
</reference>
<name>A0A1I5YXR5_9PSEU</name>
<dbReference type="Proteomes" id="UP000198727">
    <property type="component" value="Unassembled WGS sequence"/>
</dbReference>
<dbReference type="AlphaFoldDB" id="A0A1I5YXR5"/>
<sequence>MAGKAAKTAGLLVAATGAAHFAAPQLFENLSASLFPEDTRSWVYRNGATEVALGAAIVGRRTRKLGVVGLLAYGGWLASRAAAQR</sequence>
<organism evidence="2 3">
    <name type="scientific">Amycolatopsis arida</name>
    <dbReference type="NCBI Taxonomy" id="587909"/>
    <lineage>
        <taxon>Bacteria</taxon>
        <taxon>Bacillati</taxon>
        <taxon>Actinomycetota</taxon>
        <taxon>Actinomycetes</taxon>
        <taxon>Pseudonocardiales</taxon>
        <taxon>Pseudonocardiaceae</taxon>
        <taxon>Amycolatopsis</taxon>
    </lineage>
</organism>
<feature type="signal peptide" evidence="1">
    <location>
        <begin position="1"/>
        <end position="22"/>
    </location>
</feature>
<dbReference type="OrthoDB" id="3482508at2"/>
<gene>
    <name evidence="2" type="ORF">SAMN05421810_10851</name>
</gene>
<protein>
    <recommendedName>
        <fullName evidence="4">DoxX-like family protein</fullName>
    </recommendedName>
</protein>
<evidence type="ECO:0008006" key="4">
    <source>
        <dbReference type="Google" id="ProtNLM"/>
    </source>
</evidence>
<dbReference type="RefSeq" id="WP_092533226.1">
    <property type="nucleotide sequence ID" value="NZ_FOWW01000008.1"/>
</dbReference>
<dbReference type="EMBL" id="FOWW01000008">
    <property type="protein sequence ID" value="SFQ49031.1"/>
    <property type="molecule type" value="Genomic_DNA"/>
</dbReference>
<evidence type="ECO:0000313" key="2">
    <source>
        <dbReference type="EMBL" id="SFQ49031.1"/>
    </source>
</evidence>
<accession>A0A1I5YXR5</accession>
<keyword evidence="3" id="KW-1185">Reference proteome</keyword>
<evidence type="ECO:0000256" key="1">
    <source>
        <dbReference type="SAM" id="SignalP"/>
    </source>
</evidence>
<keyword evidence="1" id="KW-0732">Signal</keyword>
<evidence type="ECO:0000313" key="3">
    <source>
        <dbReference type="Proteomes" id="UP000198727"/>
    </source>
</evidence>
<proteinExistence type="predicted"/>
<feature type="chain" id="PRO_5038499696" description="DoxX-like family protein" evidence="1">
    <location>
        <begin position="23"/>
        <end position="85"/>
    </location>
</feature>